<dbReference type="KEGG" id="psyt:DSAG12_00931"/>
<dbReference type="PROSITE" id="PS00092">
    <property type="entry name" value="N6_MTASE"/>
    <property type="match status" value="1"/>
</dbReference>
<dbReference type="InterPro" id="IPR050953">
    <property type="entry name" value="N4_N6_ade-DNA_methylase"/>
</dbReference>
<dbReference type="Pfam" id="PF12950">
    <property type="entry name" value="TaqI_C"/>
    <property type="match status" value="1"/>
</dbReference>
<reference evidence="11 12" key="1">
    <citation type="journal article" date="2020" name="Nature">
        <title>Isolation of an archaeon at the prokaryote-eukaryote interface.</title>
        <authorList>
            <person name="Imachi H."/>
            <person name="Nobu M.K."/>
            <person name="Nakahara N."/>
            <person name="Morono Y."/>
            <person name="Ogawara M."/>
            <person name="Takaki Y."/>
            <person name="Takano Y."/>
            <person name="Uematsu K."/>
            <person name="Ikuta T."/>
            <person name="Ito M."/>
            <person name="Matsui Y."/>
            <person name="Miyazaki M."/>
            <person name="Murata K."/>
            <person name="Saito Y."/>
            <person name="Sakai S."/>
            <person name="Song C."/>
            <person name="Tasumi E."/>
            <person name="Yamanaka Y."/>
            <person name="Yamaguchi T."/>
            <person name="Kamagata Y."/>
            <person name="Tamaki H."/>
            <person name="Takai K."/>
        </authorList>
    </citation>
    <scope>NUCLEOTIDE SEQUENCE [LARGE SCALE GENOMIC DNA]</scope>
    <source>
        <strain evidence="11 12">MK-D1</strain>
    </source>
</reference>
<evidence type="ECO:0000256" key="3">
    <source>
        <dbReference type="ARBA" id="ARBA00022679"/>
    </source>
</evidence>
<keyword evidence="5" id="KW-0680">Restriction system</keyword>
<dbReference type="SUPFAM" id="SSF53335">
    <property type="entry name" value="S-adenosyl-L-methionine-dependent methyltransferases"/>
    <property type="match status" value="1"/>
</dbReference>
<dbReference type="InterPro" id="IPR011639">
    <property type="entry name" value="MethylTrfase_TaqI-like_dom"/>
</dbReference>
<dbReference type="RefSeq" id="WP_147662032.1">
    <property type="nucleotide sequence ID" value="NZ_CP042905.2"/>
</dbReference>
<dbReference type="PRINTS" id="PR00507">
    <property type="entry name" value="N12N6MTFRASE"/>
</dbReference>
<dbReference type="GO" id="GO:0003677">
    <property type="term" value="F:DNA binding"/>
    <property type="evidence" value="ECO:0007669"/>
    <property type="project" value="UniProtKB-KW"/>
</dbReference>
<dbReference type="GO" id="GO:0032259">
    <property type="term" value="P:methylation"/>
    <property type="evidence" value="ECO:0007669"/>
    <property type="project" value="UniProtKB-KW"/>
</dbReference>
<comment type="catalytic activity">
    <reaction evidence="7">
        <text>a 2'-deoxyadenosine in DNA + S-adenosyl-L-methionine = an N(6)-methyl-2'-deoxyadenosine in DNA + S-adenosyl-L-homocysteine + H(+)</text>
        <dbReference type="Rhea" id="RHEA:15197"/>
        <dbReference type="Rhea" id="RHEA-COMP:12418"/>
        <dbReference type="Rhea" id="RHEA-COMP:12419"/>
        <dbReference type="ChEBI" id="CHEBI:15378"/>
        <dbReference type="ChEBI" id="CHEBI:57856"/>
        <dbReference type="ChEBI" id="CHEBI:59789"/>
        <dbReference type="ChEBI" id="CHEBI:90615"/>
        <dbReference type="ChEBI" id="CHEBI:90616"/>
        <dbReference type="EC" id="2.1.1.72"/>
    </reaction>
</comment>
<dbReference type="EMBL" id="CP042905">
    <property type="protein sequence ID" value="QEE15108.1"/>
    <property type="molecule type" value="Genomic_DNA"/>
</dbReference>
<dbReference type="InterPro" id="IPR023135">
    <property type="entry name" value="N6_DNA_MeTrfase_TaqI_C"/>
</dbReference>
<dbReference type="InterPro" id="IPR029063">
    <property type="entry name" value="SAM-dependent_MTases_sf"/>
</dbReference>
<sequence length="634" mass="74960">MKNHFYQSIEKQFHEYIKRANSSKEDLAKLNTLQNFWNKFMNELLINRKKYSKLLSNAPDQQDPLGSVYQFFYEHELTLENRKLKIIVKDPKQREPGKVYTSRKIISFIIDLIKHSKYQEDSKKKKIKNKSGKQKTKVADIACGTGRFLTHWWLKDLENELKHNNINDTEYFGFDIDPTAIKIANQIPIKRVVWKNIDSLLDPYLEQTDQFDVIIGNPPYIESRAIPDKNWNSLKRNYESAFKKFDLSILFLEKIIKLLKPGGWAGIIITNKWLVSDYGQKIRKILLTKTHIDYIIDVSHLIVFKASSTYPIIIVFQKLGQNILEFSNFQTKLVQINDIKELDSFFLHYETYPINQVLQSFFLKSPKNIISTSLNSMNIELLDHFWNLNEKGDTFRIGDIGSPYDLRKGVHTGNIKNKIITTNPPIQDKSYKHAITSRYHVERFHIAWQGLWIHYDPKIINRKTGEYGSFREKWIFEAVPKIFIKLFGTKIQAAVDFLKYYANNSLILLVRKQKPENPIENFFLYNPDKWFSNPEEEFYCLLGILNSELISTYYKIYFNHTHVRGNYLQFYIKDLINIPLMIPNQANSPIMKEIAVIAQNLTESYRLVKIERDEIEELEKKMNILVRKLYKQFN</sequence>
<organism evidence="11 12">
    <name type="scientific">Promethearchaeum syntrophicum</name>
    <dbReference type="NCBI Taxonomy" id="2594042"/>
    <lineage>
        <taxon>Archaea</taxon>
        <taxon>Promethearchaeati</taxon>
        <taxon>Promethearchaeota</taxon>
        <taxon>Promethearchaeia</taxon>
        <taxon>Promethearchaeales</taxon>
        <taxon>Promethearchaeaceae</taxon>
        <taxon>Promethearchaeum</taxon>
    </lineage>
</organism>
<dbReference type="EC" id="2.1.1.72" evidence="1"/>
<evidence type="ECO:0000256" key="6">
    <source>
        <dbReference type="ARBA" id="ARBA00023125"/>
    </source>
</evidence>
<evidence type="ECO:0000256" key="2">
    <source>
        <dbReference type="ARBA" id="ARBA00022603"/>
    </source>
</evidence>
<dbReference type="GO" id="GO:0009307">
    <property type="term" value="P:DNA restriction-modification system"/>
    <property type="evidence" value="ECO:0007669"/>
    <property type="project" value="UniProtKB-KW"/>
</dbReference>
<feature type="domain" description="TaqI-like C-terminal specificity" evidence="10">
    <location>
        <begin position="441"/>
        <end position="580"/>
    </location>
</feature>
<evidence type="ECO:0000259" key="10">
    <source>
        <dbReference type="Pfam" id="PF12950"/>
    </source>
</evidence>
<evidence type="ECO:0000313" key="11">
    <source>
        <dbReference type="EMBL" id="QEE15108.1"/>
    </source>
</evidence>
<protein>
    <recommendedName>
        <fullName evidence="1">site-specific DNA-methyltransferase (adenine-specific)</fullName>
        <ecNumber evidence="1">2.1.1.72</ecNumber>
    </recommendedName>
</protein>
<dbReference type="PANTHER" id="PTHR33841">
    <property type="entry name" value="DNA METHYLTRANSFERASE YEEA-RELATED"/>
    <property type="match status" value="1"/>
</dbReference>
<dbReference type="Pfam" id="PF07669">
    <property type="entry name" value="Eco57I"/>
    <property type="match status" value="1"/>
</dbReference>
<keyword evidence="6" id="KW-0238">DNA-binding</keyword>
<name>A0A5B9D7F5_9ARCH</name>
<evidence type="ECO:0000256" key="8">
    <source>
        <dbReference type="SAM" id="Coils"/>
    </source>
</evidence>
<dbReference type="InterPro" id="IPR002052">
    <property type="entry name" value="DNA_methylase_N6_adenine_CS"/>
</dbReference>
<dbReference type="GeneID" id="41328929"/>
<dbReference type="OrthoDB" id="45790at2157"/>
<evidence type="ECO:0000256" key="1">
    <source>
        <dbReference type="ARBA" id="ARBA00011900"/>
    </source>
</evidence>
<keyword evidence="2 11" id="KW-0489">Methyltransferase</keyword>
<accession>A0A5B9D7F5</accession>
<dbReference type="Gene3D" id="3.40.50.150">
    <property type="entry name" value="Vaccinia Virus protein VP39"/>
    <property type="match status" value="1"/>
</dbReference>
<evidence type="ECO:0000256" key="4">
    <source>
        <dbReference type="ARBA" id="ARBA00022691"/>
    </source>
</evidence>
<feature type="domain" description="Type II methyltransferase M.TaqI-like" evidence="9">
    <location>
        <begin position="175"/>
        <end position="304"/>
    </location>
</feature>
<keyword evidence="3" id="KW-0808">Transferase</keyword>
<dbReference type="REBASE" id="685124">
    <property type="entry name" value="AarMKD1ORF931P"/>
</dbReference>
<evidence type="ECO:0000259" key="9">
    <source>
        <dbReference type="Pfam" id="PF07669"/>
    </source>
</evidence>
<gene>
    <name evidence="11" type="ORF">DSAG12_00931</name>
</gene>
<dbReference type="InterPro" id="IPR025931">
    <property type="entry name" value="TaqI_C"/>
</dbReference>
<reference evidence="11 12" key="2">
    <citation type="journal article" date="2024" name="Int. J. Syst. Evol. Microbiol.">
        <title>Promethearchaeum syntrophicum gen. nov., sp. nov., an anaerobic, obligately syntrophic archaeon, the first isolate of the lineage 'Asgard' archaea, and proposal of the new archaeal phylum Promethearchaeota phyl. nov. and kingdom Promethearchaeati regn. nov.</title>
        <authorList>
            <person name="Imachi H."/>
            <person name="Nobu M.K."/>
            <person name="Kato S."/>
            <person name="Takaki Y."/>
            <person name="Miyazaki M."/>
            <person name="Miyata M."/>
            <person name="Ogawara M."/>
            <person name="Saito Y."/>
            <person name="Sakai S."/>
            <person name="Tahara Y.O."/>
            <person name="Takano Y."/>
            <person name="Tasumi E."/>
            <person name="Uematsu K."/>
            <person name="Yoshimura T."/>
            <person name="Itoh T."/>
            <person name="Ohkuma M."/>
            <person name="Takai K."/>
        </authorList>
    </citation>
    <scope>NUCLEOTIDE SEQUENCE [LARGE SCALE GENOMIC DNA]</scope>
    <source>
        <strain evidence="11 12">MK-D1</strain>
    </source>
</reference>
<keyword evidence="4" id="KW-0949">S-adenosyl-L-methionine</keyword>
<keyword evidence="12" id="KW-1185">Reference proteome</keyword>
<dbReference type="Proteomes" id="UP000321408">
    <property type="component" value="Chromosome"/>
</dbReference>
<keyword evidence="8" id="KW-0175">Coiled coil</keyword>
<proteinExistence type="predicted"/>
<dbReference type="Gene3D" id="3.90.220.10">
    <property type="entry name" value="Adenine-n6-DNA-methyltransferase Taqi, Chain A, domain 2"/>
    <property type="match status" value="1"/>
</dbReference>
<dbReference type="CDD" id="cd02440">
    <property type="entry name" value="AdoMet_MTases"/>
    <property type="match status" value="1"/>
</dbReference>
<dbReference type="AlphaFoldDB" id="A0A5B9D7F5"/>
<feature type="coiled-coil region" evidence="8">
    <location>
        <begin position="598"/>
        <end position="628"/>
    </location>
</feature>
<dbReference type="GO" id="GO:0009007">
    <property type="term" value="F:site-specific DNA-methyltransferase (adenine-specific) activity"/>
    <property type="evidence" value="ECO:0007669"/>
    <property type="project" value="UniProtKB-EC"/>
</dbReference>
<evidence type="ECO:0000313" key="12">
    <source>
        <dbReference type="Proteomes" id="UP000321408"/>
    </source>
</evidence>
<evidence type="ECO:0000256" key="5">
    <source>
        <dbReference type="ARBA" id="ARBA00022747"/>
    </source>
</evidence>
<dbReference type="PANTHER" id="PTHR33841:SF6">
    <property type="entry name" value="TYPE II METHYLTRANSFERASE M.HINDII"/>
    <property type="match status" value="1"/>
</dbReference>
<evidence type="ECO:0000256" key="7">
    <source>
        <dbReference type="ARBA" id="ARBA00047942"/>
    </source>
</evidence>